<evidence type="ECO:0000313" key="2">
    <source>
        <dbReference type="Proteomes" id="UP000308886"/>
    </source>
</evidence>
<dbReference type="Proteomes" id="UP000308886">
    <property type="component" value="Unassembled WGS sequence"/>
</dbReference>
<reference evidence="1" key="1">
    <citation type="submission" date="2019-04" db="EMBL/GenBank/DDBJ databases">
        <title>Microbes associate with the intestines of laboratory mice.</title>
        <authorList>
            <person name="Navarre W."/>
            <person name="Wong E."/>
            <person name="Huang K."/>
            <person name="Tropini C."/>
            <person name="Ng K."/>
            <person name="Yu B."/>
        </authorList>
    </citation>
    <scope>NUCLEOTIDE SEQUENCE</scope>
    <source>
        <strain evidence="1">NM73_A23</strain>
    </source>
</reference>
<name>A0AC61QTP2_9BACT</name>
<accession>A0AC61QTP2</accession>
<organism evidence="1 2">
    <name type="scientific">Palleniella muris</name>
    <dbReference type="NCBI Taxonomy" id="3038145"/>
    <lineage>
        <taxon>Bacteria</taxon>
        <taxon>Pseudomonadati</taxon>
        <taxon>Bacteroidota</taxon>
        <taxon>Bacteroidia</taxon>
        <taxon>Bacteroidales</taxon>
        <taxon>Prevotellaceae</taxon>
        <taxon>Palleniella</taxon>
    </lineage>
</organism>
<keyword evidence="2" id="KW-1185">Reference proteome</keyword>
<protein>
    <submittedName>
        <fullName evidence="1">YraN family protein</fullName>
    </submittedName>
</protein>
<gene>
    <name evidence="1" type="ORF">E5358_01240</name>
</gene>
<sequence>MAEHNDLGRWGEERAAEYMEEKGWYVRERDWRHGNTDIDLICIDEDDTTLVFVEVKTRSTDDYGEPYEAVNAEKRRHIVSAAAHYKSIFRKENRRTRYDIISIVGSPHGTIKIEHIEDAFDMLDLYEDYNVRPTSWRRRH</sequence>
<proteinExistence type="predicted"/>
<dbReference type="EMBL" id="SRZC01000002">
    <property type="protein sequence ID" value="TGX83833.1"/>
    <property type="molecule type" value="Genomic_DNA"/>
</dbReference>
<evidence type="ECO:0000313" key="1">
    <source>
        <dbReference type="EMBL" id="TGX83833.1"/>
    </source>
</evidence>
<comment type="caution">
    <text evidence="1">The sequence shown here is derived from an EMBL/GenBank/DDBJ whole genome shotgun (WGS) entry which is preliminary data.</text>
</comment>